<proteinExistence type="predicted"/>
<protein>
    <submittedName>
        <fullName evidence="1">Uncharacterized protein</fullName>
    </submittedName>
</protein>
<dbReference type="Proteomes" id="UP001156629">
    <property type="component" value="Unassembled WGS sequence"/>
</dbReference>
<gene>
    <name evidence="1" type="ORF">GCM10007870_21190</name>
</gene>
<sequence>MNDVFRGLIFKSCRPPAPRLRLPCVDIPEKVRGNGNIRAASPDNLVLKSVLEPAYVQAGTMTLFGGSLSDRQIRANRGH</sequence>
<keyword evidence="2" id="KW-1185">Reference proteome</keyword>
<dbReference type="EMBL" id="BSNV01000016">
    <property type="protein sequence ID" value="GLQ66535.1"/>
    <property type="molecule type" value="Genomic_DNA"/>
</dbReference>
<accession>A0ABQ5WU32</accession>
<organism evidence="1 2">
    <name type="scientific">Gluconobacter kondonii</name>
    <dbReference type="NCBI Taxonomy" id="941463"/>
    <lineage>
        <taxon>Bacteria</taxon>
        <taxon>Pseudomonadati</taxon>
        <taxon>Pseudomonadota</taxon>
        <taxon>Alphaproteobacteria</taxon>
        <taxon>Acetobacterales</taxon>
        <taxon>Acetobacteraceae</taxon>
        <taxon>Gluconobacter</taxon>
    </lineage>
</organism>
<evidence type="ECO:0000313" key="1">
    <source>
        <dbReference type="EMBL" id="GLQ66535.1"/>
    </source>
</evidence>
<comment type="caution">
    <text evidence="1">The sequence shown here is derived from an EMBL/GenBank/DDBJ whole genome shotgun (WGS) entry which is preliminary data.</text>
</comment>
<name>A0ABQ5WU32_9PROT</name>
<evidence type="ECO:0000313" key="2">
    <source>
        <dbReference type="Proteomes" id="UP001156629"/>
    </source>
</evidence>
<reference evidence="2" key="1">
    <citation type="journal article" date="2019" name="Int. J. Syst. Evol. Microbiol.">
        <title>The Global Catalogue of Microorganisms (GCM) 10K type strain sequencing project: providing services to taxonomists for standard genome sequencing and annotation.</title>
        <authorList>
            <consortium name="The Broad Institute Genomics Platform"/>
            <consortium name="The Broad Institute Genome Sequencing Center for Infectious Disease"/>
            <person name="Wu L."/>
            <person name="Ma J."/>
        </authorList>
    </citation>
    <scope>NUCLEOTIDE SEQUENCE [LARGE SCALE GENOMIC DNA]</scope>
    <source>
        <strain evidence="2">NBRC 3266</strain>
    </source>
</reference>